<dbReference type="PANTHER" id="PTHR18945">
    <property type="entry name" value="NEUROTRANSMITTER GATED ION CHANNEL"/>
    <property type="match status" value="1"/>
</dbReference>
<dbReference type="InterPro" id="IPR018000">
    <property type="entry name" value="Neurotransmitter_ion_chnl_CS"/>
</dbReference>
<keyword evidence="4" id="KW-1003">Cell membrane</keyword>
<dbReference type="SUPFAM" id="SSF90112">
    <property type="entry name" value="Neurotransmitter-gated ion-channel transmembrane pore"/>
    <property type="match status" value="1"/>
</dbReference>
<dbReference type="Gene3D" id="1.20.58.390">
    <property type="entry name" value="Neurotransmitter-gated ion-channel transmembrane domain"/>
    <property type="match status" value="1"/>
</dbReference>
<organism evidence="14 15">
    <name type="scientific">Agrilus planipennis</name>
    <name type="common">Emerald ash borer</name>
    <name type="synonym">Agrilus marcopoli</name>
    <dbReference type="NCBI Taxonomy" id="224129"/>
    <lineage>
        <taxon>Eukaryota</taxon>
        <taxon>Metazoa</taxon>
        <taxon>Ecdysozoa</taxon>
        <taxon>Arthropoda</taxon>
        <taxon>Hexapoda</taxon>
        <taxon>Insecta</taxon>
        <taxon>Pterygota</taxon>
        <taxon>Neoptera</taxon>
        <taxon>Endopterygota</taxon>
        <taxon>Coleoptera</taxon>
        <taxon>Polyphaga</taxon>
        <taxon>Elateriformia</taxon>
        <taxon>Buprestoidea</taxon>
        <taxon>Buprestidae</taxon>
        <taxon>Agrilinae</taxon>
        <taxon>Agrilus</taxon>
    </lineage>
</organism>
<dbReference type="PRINTS" id="PR00252">
    <property type="entry name" value="NRIONCHANNEL"/>
</dbReference>
<dbReference type="PROSITE" id="PS00236">
    <property type="entry name" value="NEUROTR_ION_CHANNEL"/>
    <property type="match status" value="1"/>
</dbReference>
<keyword evidence="10 11" id="KW-0407">Ion channel</keyword>
<evidence type="ECO:0000256" key="11">
    <source>
        <dbReference type="RuleBase" id="RU000687"/>
    </source>
</evidence>
<dbReference type="Gene3D" id="2.70.170.10">
    <property type="entry name" value="Neurotransmitter-gated ion-channel ligand-binding domain"/>
    <property type="match status" value="1"/>
</dbReference>
<feature type="transmembrane region" description="Helical" evidence="11">
    <location>
        <begin position="317"/>
        <end position="334"/>
    </location>
</feature>
<feature type="transmembrane region" description="Helical" evidence="11">
    <location>
        <begin position="292"/>
        <end position="310"/>
    </location>
</feature>
<dbReference type="GO" id="GO:0005254">
    <property type="term" value="F:chloride channel activity"/>
    <property type="evidence" value="ECO:0007669"/>
    <property type="project" value="UniProtKB-ARBA"/>
</dbReference>
<keyword evidence="14" id="KW-1185">Reference proteome</keyword>
<evidence type="ECO:0000259" key="13">
    <source>
        <dbReference type="Pfam" id="PF02932"/>
    </source>
</evidence>
<dbReference type="GO" id="GO:0004890">
    <property type="term" value="F:GABA-A receptor activity"/>
    <property type="evidence" value="ECO:0007669"/>
    <property type="project" value="UniProtKB-ARBA"/>
</dbReference>
<keyword evidence="7 11" id="KW-1133">Transmembrane helix</keyword>
<evidence type="ECO:0000256" key="6">
    <source>
        <dbReference type="ARBA" id="ARBA00022729"/>
    </source>
</evidence>
<feature type="domain" description="Neurotransmitter-gated ion-channel ligand-binding" evidence="12">
    <location>
        <begin position="80"/>
        <end position="283"/>
    </location>
</feature>
<reference evidence="15" key="1">
    <citation type="submission" date="2025-08" db="UniProtKB">
        <authorList>
            <consortium name="RefSeq"/>
        </authorList>
    </citation>
    <scope>IDENTIFICATION</scope>
    <source>
        <tissue evidence="15">Entire body</tissue>
    </source>
</reference>
<evidence type="ECO:0000256" key="9">
    <source>
        <dbReference type="ARBA" id="ARBA00023136"/>
    </source>
</evidence>
<proteinExistence type="inferred from homology"/>
<keyword evidence="6" id="KW-0732">Signal</keyword>
<dbReference type="STRING" id="224129.A0A1W4X709"/>
<keyword evidence="9 11" id="KW-0472">Membrane</keyword>
<dbReference type="InterPro" id="IPR006029">
    <property type="entry name" value="Neurotrans-gated_channel_TM"/>
</dbReference>
<dbReference type="GO" id="GO:0005886">
    <property type="term" value="C:plasma membrane"/>
    <property type="evidence" value="ECO:0007669"/>
    <property type="project" value="UniProtKB-SubCell"/>
</dbReference>
<dbReference type="FunCoup" id="A0A1W4X709">
    <property type="interactions" value="3"/>
</dbReference>
<keyword evidence="3 11" id="KW-0813">Transport</keyword>
<evidence type="ECO:0000313" key="15">
    <source>
        <dbReference type="RefSeq" id="XP_018328125.1"/>
    </source>
</evidence>
<dbReference type="CDD" id="cd18987">
    <property type="entry name" value="LGIC_ECD_anion"/>
    <property type="match status" value="1"/>
</dbReference>
<dbReference type="OrthoDB" id="8175758at2759"/>
<comment type="subcellular location">
    <subcellularLocation>
        <location evidence="2">Cell membrane</location>
    </subcellularLocation>
    <subcellularLocation>
        <location evidence="1">Membrane</location>
        <topology evidence="1">Multi-pass membrane protein</topology>
    </subcellularLocation>
</comment>
<evidence type="ECO:0000256" key="4">
    <source>
        <dbReference type="ARBA" id="ARBA00022475"/>
    </source>
</evidence>
<keyword evidence="15" id="KW-0675">Receptor</keyword>
<dbReference type="InterPro" id="IPR036734">
    <property type="entry name" value="Neur_chan_lig-bd_sf"/>
</dbReference>
<keyword evidence="5 11" id="KW-0812">Transmembrane</keyword>
<dbReference type="Pfam" id="PF02932">
    <property type="entry name" value="Neur_chan_memb"/>
    <property type="match status" value="1"/>
</dbReference>
<dbReference type="InParanoid" id="A0A1W4X709"/>
<protein>
    <submittedName>
        <fullName evidence="15">Glycine receptor subunit alpha-4 isoform X1</fullName>
    </submittedName>
</protein>
<dbReference type="InterPro" id="IPR006202">
    <property type="entry name" value="Neur_chan_lig-bd"/>
</dbReference>
<dbReference type="AlphaFoldDB" id="A0A1W4X709"/>
<dbReference type="Proteomes" id="UP000192223">
    <property type="component" value="Unplaced"/>
</dbReference>
<keyword evidence="8 11" id="KW-0406">Ion transport</keyword>
<evidence type="ECO:0000256" key="7">
    <source>
        <dbReference type="ARBA" id="ARBA00022989"/>
    </source>
</evidence>
<accession>A0A1W4X709</accession>
<evidence type="ECO:0000256" key="2">
    <source>
        <dbReference type="ARBA" id="ARBA00004236"/>
    </source>
</evidence>
<dbReference type="CTD" id="36145"/>
<evidence type="ECO:0000256" key="8">
    <source>
        <dbReference type="ARBA" id="ARBA00023065"/>
    </source>
</evidence>
<dbReference type="KEGG" id="apln:108738987"/>
<evidence type="ECO:0000256" key="1">
    <source>
        <dbReference type="ARBA" id="ARBA00004141"/>
    </source>
</evidence>
<sequence>MLIRVVIFSSKLKNCLLKITYRQTRLLQKSNRLCSQFFRKNEMSWPILILIFEIVSFLKSATVAQLYQDVSSHSKTIFPRHYVKEVRPPTRFGKPVEVKFSMNVVDINSINVEDMDFRMDMFLKQEWVDSRLEIPEELFDNEDEYVTLPTELLDDLWQPDLYFLNSKVVEIATLTHKFSSVSLYKNKTVHYSARMHAIVACQMEFLYYPMDIQTCPVNVESFTYNNQKMTLKWASAGVSVSPELKLLQYHIGQPLELQEQNVFTNEKGGNFSRLVVYFRFERQIGHHLIQTFAPSTLVVMLSWSSFWLGLDAVPGRVTLLVTCMLTLVTMFTGLRTDIPPVAYVKALDLWMAICMLFVFAALAEFIIVRVLQENYQLTKKQRNSNSRVETAMTPWYINRNDQKVRECKGEGFVRLSWTNKNGEEKILWCEIDRFSRSIFPAFFILFMSIYWPLLVLR</sequence>
<gene>
    <name evidence="15" type="primary">LOC108738987</name>
</gene>
<dbReference type="SUPFAM" id="SSF63712">
    <property type="entry name" value="Nicotinic receptor ligand binding domain-like"/>
    <property type="match status" value="1"/>
</dbReference>
<feature type="transmembrane region" description="Helical" evidence="11">
    <location>
        <begin position="349"/>
        <end position="371"/>
    </location>
</feature>
<evidence type="ECO:0000313" key="14">
    <source>
        <dbReference type="Proteomes" id="UP000192223"/>
    </source>
</evidence>
<dbReference type="InterPro" id="IPR036719">
    <property type="entry name" value="Neuro-gated_channel_TM_sf"/>
</dbReference>
<dbReference type="InterPro" id="IPR038050">
    <property type="entry name" value="Neuro_actylchol_rec"/>
</dbReference>
<dbReference type="FunFam" id="1.20.58.390:FF:000032">
    <property type="entry name" value="gamma-aminobutyric acid receptor subunit epsilon"/>
    <property type="match status" value="1"/>
</dbReference>
<name>A0A1W4X709_AGRPL</name>
<dbReference type="GeneID" id="108738987"/>
<evidence type="ECO:0000256" key="3">
    <source>
        <dbReference type="ARBA" id="ARBA00022448"/>
    </source>
</evidence>
<evidence type="ECO:0000259" key="12">
    <source>
        <dbReference type="Pfam" id="PF02931"/>
    </source>
</evidence>
<comment type="similarity">
    <text evidence="11">Belongs to the ligand-gated ion channel (TC 1.A.9) family.</text>
</comment>
<dbReference type="PRINTS" id="PR00253">
    <property type="entry name" value="GABAARECEPTR"/>
</dbReference>
<feature type="transmembrane region" description="Helical" evidence="11">
    <location>
        <begin position="438"/>
        <end position="456"/>
    </location>
</feature>
<dbReference type="InterPro" id="IPR006201">
    <property type="entry name" value="Neur_channel"/>
</dbReference>
<dbReference type="Pfam" id="PF02931">
    <property type="entry name" value="Neur_chan_LBD"/>
    <property type="match status" value="1"/>
</dbReference>
<dbReference type="CDD" id="cd19049">
    <property type="entry name" value="LGIC_TM_anion"/>
    <property type="match status" value="1"/>
</dbReference>
<dbReference type="RefSeq" id="XP_018328125.1">
    <property type="nucleotide sequence ID" value="XM_018472623.2"/>
</dbReference>
<feature type="domain" description="Neurotransmitter-gated ion-channel transmembrane" evidence="13">
    <location>
        <begin position="292"/>
        <end position="405"/>
    </location>
</feature>
<dbReference type="GO" id="GO:0022824">
    <property type="term" value="F:transmitter-gated monoatomic ion channel activity"/>
    <property type="evidence" value="ECO:0007669"/>
    <property type="project" value="UniProtKB-ARBA"/>
</dbReference>
<dbReference type="GO" id="GO:0099095">
    <property type="term" value="F:ligand-gated monoatomic anion channel activity"/>
    <property type="evidence" value="ECO:0007669"/>
    <property type="project" value="UniProtKB-ARBA"/>
</dbReference>
<dbReference type="InterPro" id="IPR006028">
    <property type="entry name" value="GABAA/Glycine_rcpt"/>
</dbReference>
<evidence type="ECO:0000256" key="5">
    <source>
        <dbReference type="ARBA" id="ARBA00022692"/>
    </source>
</evidence>
<evidence type="ECO:0000256" key="10">
    <source>
        <dbReference type="ARBA" id="ARBA00023303"/>
    </source>
</evidence>